<keyword evidence="1" id="KW-0732">Signal</keyword>
<name>A0A0K2UE16_LEPSM</name>
<feature type="chain" id="PRO_5005488603" evidence="1">
    <location>
        <begin position="19"/>
        <end position="462"/>
    </location>
</feature>
<reference evidence="2" key="1">
    <citation type="submission" date="2014-05" db="EMBL/GenBank/DDBJ databases">
        <authorList>
            <person name="Chronopoulou M."/>
        </authorList>
    </citation>
    <scope>NUCLEOTIDE SEQUENCE</scope>
    <source>
        <tissue evidence="2">Whole organism</tissue>
    </source>
</reference>
<feature type="signal peptide" evidence="1">
    <location>
        <begin position="1"/>
        <end position="18"/>
    </location>
</feature>
<proteinExistence type="predicted"/>
<organism evidence="2">
    <name type="scientific">Lepeophtheirus salmonis</name>
    <name type="common">Salmon louse</name>
    <name type="synonym">Caligus salmonis</name>
    <dbReference type="NCBI Taxonomy" id="72036"/>
    <lineage>
        <taxon>Eukaryota</taxon>
        <taxon>Metazoa</taxon>
        <taxon>Ecdysozoa</taxon>
        <taxon>Arthropoda</taxon>
        <taxon>Crustacea</taxon>
        <taxon>Multicrustacea</taxon>
        <taxon>Hexanauplia</taxon>
        <taxon>Copepoda</taxon>
        <taxon>Siphonostomatoida</taxon>
        <taxon>Caligidae</taxon>
        <taxon>Lepeophtheirus</taxon>
    </lineage>
</organism>
<protein>
    <submittedName>
        <fullName evidence="2">Uncharacterized protein</fullName>
    </submittedName>
</protein>
<evidence type="ECO:0000313" key="2">
    <source>
        <dbReference type="EMBL" id="CDW36493.1"/>
    </source>
</evidence>
<evidence type="ECO:0000256" key="1">
    <source>
        <dbReference type="SAM" id="SignalP"/>
    </source>
</evidence>
<dbReference type="EMBL" id="HACA01019132">
    <property type="protein sequence ID" value="CDW36493.1"/>
    <property type="molecule type" value="Transcribed_RNA"/>
</dbReference>
<dbReference type="AlphaFoldDB" id="A0A0K2UE16"/>
<dbReference type="OrthoDB" id="6364333at2759"/>
<sequence>MALKTLLLLILTIQSVLSGTSPYLPDNLSLEDDTIPLDASSLPQEILDQLEAGEIVEEIVVVEDDKKQIIDLRNEPISADPISIQPDEEKTLMSDLYEEVLANLEETPRSVENNEILRALEEDRQGDFFENNNLSRQQLLQFLSNTQNLQDTVPLNRRGLTEEKVEDITRKFIVDRNNIPGTELENGIRCIPKLVQIDETVYDRGMKCHHSYQNKCHMTYITDYASSNEQRCDTTFKKSCHITFKPVPHSEKVNVCHTPLVRKCGDEIEGPEICSTQYEDNCETKYKTYELNQDEPDCKMEETVRCTNVTVELFHIHDDNKHIQEDASPFAVREKCEKWPTQKCTLEKKRVTKVHPETACRKIPKSFCIPNNCIAVKGDEVCNEETRTQVQNLPEEECDLQPEQNCRMESTLVPRLVPKKNCLKVPKEICVNTKRNPHVIKKHILKNWCYKPEDLEKDVNDF</sequence>
<accession>A0A0K2UE16</accession>